<dbReference type="AlphaFoldDB" id="A0A1V2H6U4"/>
<sequence>MKSYVPPRPWPARQAATGRAREATGSEEAARQAALLTGLRRAHCSLEALGQALPGWQRLAHAPGLAAQLAMLEAVAAEALHRIDFILSRLDEPSEAGGATVPGWIAAAELAYPKDAEDGSDATLAALAHWALGRLAARGLALVTLAHEAGEYQAAHLLRLSVEEGRAAARGLVPHLTPRRTLSAPRLH</sequence>
<name>A0A1V2H6U4_9PROT</name>
<protein>
    <submittedName>
        <fullName evidence="2">Uncharacterized protein</fullName>
    </submittedName>
</protein>
<dbReference type="Gene3D" id="1.20.1260.10">
    <property type="match status" value="1"/>
</dbReference>
<gene>
    <name evidence="2" type="ORF">BKE38_03480</name>
</gene>
<keyword evidence="3" id="KW-1185">Reference proteome</keyword>
<comment type="caution">
    <text evidence="2">The sequence shown here is derived from an EMBL/GenBank/DDBJ whole genome shotgun (WGS) entry which is preliminary data.</text>
</comment>
<organism evidence="2 3">
    <name type="scientific">Teichococcus deserti</name>
    <dbReference type="NCBI Taxonomy" id="1817963"/>
    <lineage>
        <taxon>Bacteria</taxon>
        <taxon>Pseudomonadati</taxon>
        <taxon>Pseudomonadota</taxon>
        <taxon>Alphaproteobacteria</taxon>
        <taxon>Acetobacterales</taxon>
        <taxon>Roseomonadaceae</taxon>
        <taxon>Roseomonas</taxon>
    </lineage>
</organism>
<evidence type="ECO:0000256" key="1">
    <source>
        <dbReference type="SAM" id="MobiDB-lite"/>
    </source>
</evidence>
<dbReference type="Proteomes" id="UP000188879">
    <property type="component" value="Unassembled WGS sequence"/>
</dbReference>
<feature type="region of interest" description="Disordered" evidence="1">
    <location>
        <begin position="1"/>
        <end position="27"/>
    </location>
</feature>
<evidence type="ECO:0000313" key="3">
    <source>
        <dbReference type="Proteomes" id="UP000188879"/>
    </source>
</evidence>
<dbReference type="EMBL" id="MLCO01000021">
    <property type="protein sequence ID" value="ONG58163.1"/>
    <property type="molecule type" value="Genomic_DNA"/>
</dbReference>
<accession>A0A1V2H6U4</accession>
<feature type="compositionally biased region" description="Pro residues" evidence="1">
    <location>
        <begin position="1"/>
        <end position="10"/>
    </location>
</feature>
<reference evidence="2 3" key="1">
    <citation type="submission" date="2016-10" db="EMBL/GenBank/DDBJ databases">
        <title>Draft Genome sequence of Roseomonas sp. strain M3.</title>
        <authorList>
            <person name="Subhash Y."/>
            <person name="Lee S."/>
        </authorList>
    </citation>
    <scope>NUCLEOTIDE SEQUENCE [LARGE SCALE GENOMIC DNA]</scope>
    <source>
        <strain evidence="2 3">M3</strain>
    </source>
</reference>
<evidence type="ECO:0000313" key="2">
    <source>
        <dbReference type="EMBL" id="ONG58163.1"/>
    </source>
</evidence>
<dbReference type="InterPro" id="IPR012347">
    <property type="entry name" value="Ferritin-like"/>
</dbReference>
<proteinExistence type="predicted"/>
<dbReference type="RefSeq" id="WP_076955990.1">
    <property type="nucleotide sequence ID" value="NZ_MLCO01000021.1"/>
</dbReference>